<keyword evidence="8" id="KW-0732">Signal</keyword>
<feature type="signal peptide" evidence="8">
    <location>
        <begin position="1"/>
        <end position="19"/>
    </location>
</feature>
<name>A0ABW6A924_9BACT</name>
<evidence type="ECO:0000256" key="1">
    <source>
        <dbReference type="ARBA" id="ARBA00004571"/>
    </source>
</evidence>
<evidence type="ECO:0000256" key="8">
    <source>
        <dbReference type="SAM" id="SignalP"/>
    </source>
</evidence>
<keyword evidence="6 7" id="KW-0998">Cell outer membrane</keyword>
<proteinExistence type="inferred from homology"/>
<evidence type="ECO:0000259" key="9">
    <source>
        <dbReference type="Pfam" id="PF07715"/>
    </source>
</evidence>
<evidence type="ECO:0000313" key="11">
    <source>
        <dbReference type="Proteomes" id="UP001597511"/>
    </source>
</evidence>
<dbReference type="NCBIfam" id="TIGR04056">
    <property type="entry name" value="OMP_RagA_SusC"/>
    <property type="match status" value="1"/>
</dbReference>
<dbReference type="EMBL" id="JBHUOZ010000003">
    <property type="protein sequence ID" value="MFD2921838.1"/>
    <property type="molecule type" value="Genomic_DNA"/>
</dbReference>
<keyword evidence="3 7" id="KW-1134">Transmembrane beta strand</keyword>
<evidence type="ECO:0000256" key="6">
    <source>
        <dbReference type="ARBA" id="ARBA00023237"/>
    </source>
</evidence>
<dbReference type="Pfam" id="PF13715">
    <property type="entry name" value="CarbopepD_reg_2"/>
    <property type="match status" value="1"/>
</dbReference>
<sequence length="1044" mass="115476">MRYLLLSLIGLIFTVSAVAQTVTGTVNDEKGAPIDGVTVTVKGTKVSTFTNDKGKFSIIAAATATLEFTNVGYETKSVPVNNQTDLTVQLAITDSRMDEVVIIGYQKVIRKKNTAAVSSISGKEIANLPAASFDQLMQGRLAGVNVQNFTGEPGASPSVQVRGTTSISRDYDGNVIINQPLYVVDGIPQPAQDNYSPGQGTGTNFIAGINPQDIESIDVLRDASAAAIYGSRAANGVILITTKRGQNTAPRVNLSYYTGFTQRPELRNTTLGVTERRQKMALLNDLYATSRLDNNQMRNMPILLTDSLNPAFNGNTDWQDMFYRVGRINNADLSLSGGGAGGMNYRFSTGYYNEEGIVRATGFTRYSLRLNLMAKALNQKLSINPIIAYSRTDRARGNGGAVGLNATNMPSSLFNLDPVRKEFMLGAYDKNLDQNQNGQLSVNLNLGFEFTRHLNFMSQSSYIVTNSRRDQSRSSALNGGAGNSASSFADVSMNTRTSNFFTYSNEFGKHNFTGMVGMDIEYNQYKPISVSGYGGVSDQIQVVDGFIRQNMNGGTDYQAYGMVSYYGRLVYDYDSRYMLSAVIRRDGSSRFGENNQWGNFPSASAGWLISEESFMKDRLSALTLLKLRGSYGTSGKLPGLNYLAYNLYNVNAGGYLGSDAASYNGVPAIMPNFNNGVAQPNISWEKAKEWNIGLETEFLNGKYQVMFDVYNREGSKIFMDVLLPLTTGYNVAKTNSIGMRNYGAELVLAASPLKRDAAINWFSRLNVSLNRNQVTALPNSGRDIIFSAGSFDKTHILTVGRPVNTFYMYQTKGIFSTVNDIPVNPLTGERLGVPGEYKAGDMWFVDLDGDYLINPFETDVNPDKLPYGDPNPKFTGGWTNNFTYKNFTLGIFTTFLFGRDVLNTFDSDLFENVAGSGDMSLFARLSTPDFSKINMWRKPGDRADFPAYPMNSYRYYYVRGQTFWLESGNYVRIKSINLSYDLPKKIIDRWKLGQARFYGVFDNVLMFQKSKRLPDAEAVDYYGQYSGGGYPIPKKFTIGVQLQF</sequence>
<dbReference type="Gene3D" id="2.40.170.20">
    <property type="entry name" value="TonB-dependent receptor, beta-barrel domain"/>
    <property type="match status" value="1"/>
</dbReference>
<dbReference type="SUPFAM" id="SSF49464">
    <property type="entry name" value="Carboxypeptidase regulatory domain-like"/>
    <property type="match status" value="1"/>
</dbReference>
<evidence type="ECO:0000313" key="10">
    <source>
        <dbReference type="EMBL" id="MFD2921838.1"/>
    </source>
</evidence>
<protein>
    <submittedName>
        <fullName evidence="10">SusC/RagA family TonB-linked outer membrane protein</fullName>
    </submittedName>
</protein>
<keyword evidence="11" id="KW-1185">Reference proteome</keyword>
<dbReference type="InterPro" id="IPR023997">
    <property type="entry name" value="TonB-dep_OMP_SusC/RagA_CS"/>
</dbReference>
<dbReference type="NCBIfam" id="TIGR04057">
    <property type="entry name" value="SusC_RagA_signa"/>
    <property type="match status" value="1"/>
</dbReference>
<dbReference type="InterPro" id="IPR037066">
    <property type="entry name" value="Plug_dom_sf"/>
</dbReference>
<dbReference type="InterPro" id="IPR023996">
    <property type="entry name" value="TonB-dep_OMP_SusC/RagA"/>
</dbReference>
<dbReference type="InterPro" id="IPR039426">
    <property type="entry name" value="TonB-dep_rcpt-like"/>
</dbReference>
<keyword evidence="5 7" id="KW-0472">Membrane</keyword>
<evidence type="ECO:0000256" key="3">
    <source>
        <dbReference type="ARBA" id="ARBA00022452"/>
    </source>
</evidence>
<dbReference type="Gene3D" id="2.170.130.10">
    <property type="entry name" value="TonB-dependent receptor, plug domain"/>
    <property type="match status" value="1"/>
</dbReference>
<dbReference type="SUPFAM" id="SSF56935">
    <property type="entry name" value="Porins"/>
    <property type="match status" value="1"/>
</dbReference>
<dbReference type="Pfam" id="PF07715">
    <property type="entry name" value="Plug"/>
    <property type="match status" value="1"/>
</dbReference>
<dbReference type="InterPro" id="IPR008969">
    <property type="entry name" value="CarboxyPept-like_regulatory"/>
</dbReference>
<dbReference type="RefSeq" id="WP_386102922.1">
    <property type="nucleotide sequence ID" value="NZ_JBHUOZ010000003.1"/>
</dbReference>
<dbReference type="Proteomes" id="UP001597511">
    <property type="component" value="Unassembled WGS sequence"/>
</dbReference>
<keyword evidence="4 7" id="KW-0812">Transmembrane</keyword>
<dbReference type="PROSITE" id="PS52016">
    <property type="entry name" value="TONB_DEPENDENT_REC_3"/>
    <property type="match status" value="1"/>
</dbReference>
<evidence type="ECO:0000256" key="4">
    <source>
        <dbReference type="ARBA" id="ARBA00022692"/>
    </source>
</evidence>
<evidence type="ECO:0000256" key="7">
    <source>
        <dbReference type="PROSITE-ProRule" id="PRU01360"/>
    </source>
</evidence>
<accession>A0ABW6A924</accession>
<dbReference type="InterPro" id="IPR012910">
    <property type="entry name" value="Plug_dom"/>
</dbReference>
<keyword evidence="2 7" id="KW-0813">Transport</keyword>
<gene>
    <name evidence="10" type="ORF">ACFS6H_19115</name>
</gene>
<feature type="chain" id="PRO_5046441098" evidence="8">
    <location>
        <begin position="20"/>
        <end position="1044"/>
    </location>
</feature>
<comment type="similarity">
    <text evidence="7">Belongs to the TonB-dependent receptor family.</text>
</comment>
<feature type="domain" description="TonB-dependent receptor plug" evidence="9">
    <location>
        <begin position="112"/>
        <end position="237"/>
    </location>
</feature>
<reference evidence="11" key="1">
    <citation type="journal article" date="2019" name="Int. J. Syst. Evol. Microbiol.">
        <title>The Global Catalogue of Microorganisms (GCM) 10K type strain sequencing project: providing services to taxonomists for standard genome sequencing and annotation.</title>
        <authorList>
            <consortium name="The Broad Institute Genomics Platform"/>
            <consortium name="The Broad Institute Genome Sequencing Center for Infectious Disease"/>
            <person name="Wu L."/>
            <person name="Ma J."/>
        </authorList>
    </citation>
    <scope>NUCLEOTIDE SEQUENCE [LARGE SCALE GENOMIC DNA]</scope>
    <source>
        <strain evidence="11">KCTC 23299</strain>
    </source>
</reference>
<dbReference type="Gene3D" id="2.60.40.1120">
    <property type="entry name" value="Carboxypeptidase-like, regulatory domain"/>
    <property type="match status" value="1"/>
</dbReference>
<comment type="caution">
    <text evidence="10">The sequence shown here is derived from an EMBL/GenBank/DDBJ whole genome shotgun (WGS) entry which is preliminary data.</text>
</comment>
<evidence type="ECO:0000256" key="2">
    <source>
        <dbReference type="ARBA" id="ARBA00022448"/>
    </source>
</evidence>
<comment type="subcellular location">
    <subcellularLocation>
        <location evidence="1 7">Cell outer membrane</location>
        <topology evidence="1 7">Multi-pass membrane protein</topology>
    </subcellularLocation>
</comment>
<dbReference type="InterPro" id="IPR036942">
    <property type="entry name" value="Beta-barrel_TonB_sf"/>
</dbReference>
<evidence type="ECO:0000256" key="5">
    <source>
        <dbReference type="ARBA" id="ARBA00023136"/>
    </source>
</evidence>
<organism evidence="10 11">
    <name type="scientific">Terrimonas rubra</name>
    <dbReference type="NCBI Taxonomy" id="1035890"/>
    <lineage>
        <taxon>Bacteria</taxon>
        <taxon>Pseudomonadati</taxon>
        <taxon>Bacteroidota</taxon>
        <taxon>Chitinophagia</taxon>
        <taxon>Chitinophagales</taxon>
        <taxon>Chitinophagaceae</taxon>
        <taxon>Terrimonas</taxon>
    </lineage>
</organism>